<evidence type="ECO:0000313" key="2">
    <source>
        <dbReference type="EMBL" id="CAF5177069.1"/>
    </source>
</evidence>
<gene>
    <name evidence="2" type="ORF">GIL414_LOCUS68049</name>
</gene>
<proteinExistence type="predicted"/>
<name>A0A8S3H6U5_9BILA</name>
<feature type="compositionally biased region" description="Polar residues" evidence="1">
    <location>
        <begin position="95"/>
        <end position="107"/>
    </location>
</feature>
<feature type="compositionally biased region" description="Basic residues" evidence="1">
    <location>
        <begin position="50"/>
        <end position="60"/>
    </location>
</feature>
<dbReference type="EMBL" id="CAJOBJ010327218">
    <property type="protein sequence ID" value="CAF5177069.1"/>
    <property type="molecule type" value="Genomic_DNA"/>
</dbReference>
<feature type="compositionally biased region" description="Acidic residues" evidence="1">
    <location>
        <begin position="112"/>
        <end position="122"/>
    </location>
</feature>
<evidence type="ECO:0000313" key="3">
    <source>
        <dbReference type="Proteomes" id="UP000681720"/>
    </source>
</evidence>
<comment type="caution">
    <text evidence="2">The sequence shown here is derived from an EMBL/GenBank/DDBJ whole genome shotgun (WGS) entry which is preliminary data.</text>
</comment>
<feature type="compositionally biased region" description="Low complexity" evidence="1">
    <location>
        <begin position="84"/>
        <end position="94"/>
    </location>
</feature>
<sequence length="184" mass="21057">MKIINKIDYPIPNKESVMRVDNENNQQQAIATIVDDDDDDDDEEQLTTTLHRKKSSRIRQRSVTGINANDMHSPMIRSSHSRASDTSSAYSGSDIMQSSTNGDDCQLTNNEENNETDDESETSSESFPIYDFIRESLMKDAHERTDDDIESILEFLLHFPAFADLTLHVRRELCKVLVYAHIEK</sequence>
<dbReference type="AlphaFoldDB" id="A0A8S3H6U5"/>
<reference evidence="2" key="1">
    <citation type="submission" date="2021-02" db="EMBL/GenBank/DDBJ databases">
        <authorList>
            <person name="Nowell W R."/>
        </authorList>
    </citation>
    <scope>NUCLEOTIDE SEQUENCE</scope>
</reference>
<feature type="region of interest" description="Disordered" evidence="1">
    <location>
        <begin position="50"/>
        <end position="126"/>
    </location>
</feature>
<feature type="non-terminal residue" evidence="2">
    <location>
        <position position="1"/>
    </location>
</feature>
<accession>A0A8S3H6U5</accession>
<dbReference type="Proteomes" id="UP000681720">
    <property type="component" value="Unassembled WGS sequence"/>
</dbReference>
<organism evidence="2 3">
    <name type="scientific">Rotaria magnacalcarata</name>
    <dbReference type="NCBI Taxonomy" id="392030"/>
    <lineage>
        <taxon>Eukaryota</taxon>
        <taxon>Metazoa</taxon>
        <taxon>Spiralia</taxon>
        <taxon>Gnathifera</taxon>
        <taxon>Rotifera</taxon>
        <taxon>Eurotatoria</taxon>
        <taxon>Bdelloidea</taxon>
        <taxon>Philodinida</taxon>
        <taxon>Philodinidae</taxon>
        <taxon>Rotaria</taxon>
    </lineage>
</organism>
<evidence type="ECO:0000256" key="1">
    <source>
        <dbReference type="SAM" id="MobiDB-lite"/>
    </source>
</evidence>
<dbReference type="Gene3D" id="1.10.8.1240">
    <property type="match status" value="1"/>
</dbReference>
<protein>
    <submittedName>
        <fullName evidence="2">Uncharacterized protein</fullName>
    </submittedName>
</protein>